<comment type="caution">
    <text evidence="1">The sequence shown here is derived from an EMBL/GenBank/DDBJ whole genome shotgun (WGS) entry which is preliminary data.</text>
</comment>
<dbReference type="PROSITE" id="PS51318">
    <property type="entry name" value="TAT"/>
    <property type="match status" value="1"/>
</dbReference>
<keyword evidence="2" id="KW-1185">Reference proteome</keyword>
<dbReference type="EMBL" id="JACHMY010000001">
    <property type="protein sequence ID" value="MBB5836235.1"/>
    <property type="molecule type" value="Genomic_DNA"/>
</dbReference>
<proteinExistence type="predicted"/>
<dbReference type="Proteomes" id="UP000549971">
    <property type="component" value="Unassembled WGS sequence"/>
</dbReference>
<name>A0A7W9MUJ0_9ACTN</name>
<protein>
    <submittedName>
        <fullName evidence="1">Uncharacterized protein</fullName>
    </submittedName>
</protein>
<accession>A0A7W9MUJ0</accession>
<sequence>MNDLQPVPAAARPTRRTVLGFAALATTAAFGVTSQQAAQAAENRTVIECLADLDAF</sequence>
<evidence type="ECO:0000313" key="2">
    <source>
        <dbReference type="Proteomes" id="UP000549971"/>
    </source>
</evidence>
<organism evidence="1 2">
    <name type="scientific">Kribbella italica</name>
    <dbReference type="NCBI Taxonomy" id="1540520"/>
    <lineage>
        <taxon>Bacteria</taxon>
        <taxon>Bacillati</taxon>
        <taxon>Actinomycetota</taxon>
        <taxon>Actinomycetes</taxon>
        <taxon>Propionibacteriales</taxon>
        <taxon>Kribbellaceae</taxon>
        <taxon>Kribbella</taxon>
    </lineage>
</organism>
<dbReference type="InterPro" id="IPR006311">
    <property type="entry name" value="TAT_signal"/>
</dbReference>
<gene>
    <name evidence="1" type="ORF">HDA39_002969</name>
</gene>
<evidence type="ECO:0000313" key="1">
    <source>
        <dbReference type="EMBL" id="MBB5836235.1"/>
    </source>
</evidence>
<reference evidence="1 2" key="1">
    <citation type="submission" date="2020-08" db="EMBL/GenBank/DDBJ databases">
        <title>Sequencing the genomes of 1000 actinobacteria strains.</title>
        <authorList>
            <person name="Klenk H.-P."/>
        </authorList>
    </citation>
    <scope>NUCLEOTIDE SEQUENCE [LARGE SCALE GENOMIC DNA]</scope>
    <source>
        <strain evidence="1 2">DSM 28967</strain>
    </source>
</reference>
<dbReference type="RefSeq" id="WP_184795779.1">
    <property type="nucleotide sequence ID" value="NZ_JACHMY010000001.1"/>
</dbReference>
<dbReference type="AlphaFoldDB" id="A0A7W9MUJ0"/>